<sequence length="61" mass="7143">MIVADFRYNRNLLAELLLVRKNFLFNLGMSKPNLGLDIPRLGMEKPKFGIDCFLNSFRFFS</sequence>
<evidence type="ECO:0000313" key="2">
    <source>
        <dbReference type="Proteomes" id="UP000095419"/>
    </source>
</evidence>
<accession>A0A174NGT6</accession>
<protein>
    <submittedName>
        <fullName evidence="1">Uncharacterized protein</fullName>
    </submittedName>
</protein>
<proteinExistence type="predicted"/>
<name>A0A174NGT6_BACUN</name>
<reference evidence="1 2" key="1">
    <citation type="submission" date="2015-09" db="EMBL/GenBank/DDBJ databases">
        <authorList>
            <consortium name="Pathogen Informatics"/>
        </authorList>
    </citation>
    <scope>NUCLEOTIDE SEQUENCE [LARGE SCALE GENOMIC DNA]</scope>
    <source>
        <strain evidence="1 2">2789STDY5608791</strain>
    </source>
</reference>
<dbReference type="AlphaFoldDB" id="A0A174NGT6"/>
<evidence type="ECO:0000313" key="1">
    <source>
        <dbReference type="EMBL" id="CUP45249.1"/>
    </source>
</evidence>
<dbReference type="EMBL" id="CYZF01000012">
    <property type="protein sequence ID" value="CUP45249.1"/>
    <property type="molecule type" value="Genomic_DNA"/>
</dbReference>
<organism evidence="1 2">
    <name type="scientific">Bacteroides uniformis</name>
    <dbReference type="NCBI Taxonomy" id="820"/>
    <lineage>
        <taxon>Bacteria</taxon>
        <taxon>Pseudomonadati</taxon>
        <taxon>Bacteroidota</taxon>
        <taxon>Bacteroidia</taxon>
        <taxon>Bacteroidales</taxon>
        <taxon>Bacteroidaceae</taxon>
        <taxon>Bacteroides</taxon>
    </lineage>
</organism>
<gene>
    <name evidence="1" type="ORF">ERS417307_03710</name>
</gene>
<dbReference type="Proteomes" id="UP000095419">
    <property type="component" value="Unassembled WGS sequence"/>
</dbReference>